<dbReference type="EMBL" id="CP053021">
    <property type="protein sequence ID" value="QJR00903.1"/>
    <property type="molecule type" value="Genomic_DNA"/>
</dbReference>
<proteinExistence type="predicted"/>
<evidence type="ECO:0000313" key="4">
    <source>
        <dbReference type="Proteomes" id="UP000280708"/>
    </source>
</evidence>
<dbReference type="Proteomes" id="UP000280708">
    <property type="component" value="Chromosome"/>
</dbReference>
<evidence type="ECO:0000256" key="1">
    <source>
        <dbReference type="SAM" id="MobiDB-lite"/>
    </source>
</evidence>
<organism evidence="2 4">
    <name type="scientific">Sphingobium yanoikuyae</name>
    <name type="common">Sphingomonas yanoikuyae</name>
    <dbReference type="NCBI Taxonomy" id="13690"/>
    <lineage>
        <taxon>Bacteria</taxon>
        <taxon>Pseudomonadati</taxon>
        <taxon>Pseudomonadota</taxon>
        <taxon>Alphaproteobacteria</taxon>
        <taxon>Sphingomonadales</taxon>
        <taxon>Sphingomonadaceae</taxon>
        <taxon>Sphingobium</taxon>
    </lineage>
</organism>
<name>A0A3G2UXG8_SPHYA</name>
<sequence>MNDMAYQPGDPNGSRRAADGGHVPGACNTMGEFIRSLEDGQFDADCYEKIKELSAALAEYAWTNGGKAKGKATITLDFNQDGGVTEIKGTFKVVMPEGRRPKSIMWRTEDNRFTRTQPNQQQLFGIRDVSGSAERPRDY</sequence>
<dbReference type="Proteomes" id="UP000502611">
    <property type="component" value="Chromosome"/>
</dbReference>
<dbReference type="AlphaFoldDB" id="A0A3G2UXG8"/>
<evidence type="ECO:0000313" key="3">
    <source>
        <dbReference type="EMBL" id="QJR00903.1"/>
    </source>
</evidence>
<evidence type="ECO:0000313" key="5">
    <source>
        <dbReference type="Proteomes" id="UP000502611"/>
    </source>
</evidence>
<feature type="compositionally biased region" description="Polar residues" evidence="1">
    <location>
        <begin position="114"/>
        <end position="123"/>
    </location>
</feature>
<evidence type="ECO:0000313" key="2">
    <source>
        <dbReference type="EMBL" id="AYO80130.1"/>
    </source>
</evidence>
<reference evidence="2 4" key="1">
    <citation type="submission" date="2018-10" db="EMBL/GenBank/DDBJ databases">
        <title>Characterization and genome analysis of a novel bacterium Sphingobium yanoikuyae SJTF8 capable of degrading PAHs.</title>
        <authorList>
            <person name="Yin C."/>
            <person name="Xiong W."/>
            <person name="Liang R."/>
        </authorList>
    </citation>
    <scope>NUCLEOTIDE SEQUENCE [LARGE SCALE GENOMIC DNA]</scope>
    <source>
        <strain evidence="2 4">SJTF8</strain>
    </source>
</reference>
<dbReference type="RefSeq" id="WP_072893951.1">
    <property type="nucleotide sequence ID" value="NZ_CP033230.1"/>
</dbReference>
<gene>
    <name evidence="2" type="ORF">EBF16_26640</name>
    <name evidence="3" type="ORF">HH800_01030</name>
</gene>
<feature type="region of interest" description="Disordered" evidence="1">
    <location>
        <begin position="112"/>
        <end position="139"/>
    </location>
</feature>
<protein>
    <submittedName>
        <fullName evidence="2">Uncharacterized protein</fullName>
    </submittedName>
</protein>
<accession>A0A3G2UXG8</accession>
<reference evidence="3 5" key="2">
    <citation type="submission" date="2020-04" db="EMBL/GenBank/DDBJ databases">
        <title>The Whole Genome Analysis of High salt-tolerant Sphingobium yanoikuyae YC-XJ2 with Aryl organophosphorus flame retardants (aryl-OPFRs)-degrading capacity and characteristics of Related phosphotriesterase.</title>
        <authorList>
            <person name="Li X."/>
        </authorList>
    </citation>
    <scope>NUCLEOTIDE SEQUENCE [LARGE SCALE GENOMIC DNA]</scope>
    <source>
        <strain evidence="3 5">YC-XJ2</strain>
    </source>
</reference>
<dbReference type="EMBL" id="CP033230">
    <property type="protein sequence ID" value="AYO80130.1"/>
    <property type="molecule type" value="Genomic_DNA"/>
</dbReference>
<feature type="region of interest" description="Disordered" evidence="1">
    <location>
        <begin position="1"/>
        <end position="23"/>
    </location>
</feature>